<proteinExistence type="predicted"/>
<evidence type="ECO:0000313" key="2">
    <source>
        <dbReference type="Proteomes" id="UP001054945"/>
    </source>
</evidence>
<dbReference type="Proteomes" id="UP001054945">
    <property type="component" value="Unassembled WGS sequence"/>
</dbReference>
<reference evidence="1 2" key="1">
    <citation type="submission" date="2021-06" db="EMBL/GenBank/DDBJ databases">
        <title>Caerostris extrusa draft genome.</title>
        <authorList>
            <person name="Kono N."/>
            <person name="Arakawa K."/>
        </authorList>
    </citation>
    <scope>NUCLEOTIDE SEQUENCE [LARGE SCALE GENOMIC DNA]</scope>
</reference>
<gene>
    <name evidence="1" type="ORF">CEXT_20761</name>
</gene>
<sequence length="99" mass="11057">MLSLSAFAQKTDVSEINIEFIPSFPSACDGDPEIKQNCRSSPNLERYLVAISAFSCLMTRLSSRTMFSCQSILTSEWMAAGMLMSGDLQSKWKVMINNF</sequence>
<dbReference type="AlphaFoldDB" id="A0AAV4QVG6"/>
<keyword evidence="2" id="KW-1185">Reference proteome</keyword>
<comment type="caution">
    <text evidence="1">The sequence shown here is derived from an EMBL/GenBank/DDBJ whole genome shotgun (WGS) entry which is preliminary data.</text>
</comment>
<dbReference type="EMBL" id="BPLR01006737">
    <property type="protein sequence ID" value="GIY12086.1"/>
    <property type="molecule type" value="Genomic_DNA"/>
</dbReference>
<evidence type="ECO:0000313" key="1">
    <source>
        <dbReference type="EMBL" id="GIY12086.1"/>
    </source>
</evidence>
<name>A0AAV4QVG6_CAEEX</name>
<organism evidence="1 2">
    <name type="scientific">Caerostris extrusa</name>
    <name type="common">Bark spider</name>
    <name type="synonym">Caerostris bankana</name>
    <dbReference type="NCBI Taxonomy" id="172846"/>
    <lineage>
        <taxon>Eukaryota</taxon>
        <taxon>Metazoa</taxon>
        <taxon>Ecdysozoa</taxon>
        <taxon>Arthropoda</taxon>
        <taxon>Chelicerata</taxon>
        <taxon>Arachnida</taxon>
        <taxon>Araneae</taxon>
        <taxon>Araneomorphae</taxon>
        <taxon>Entelegynae</taxon>
        <taxon>Araneoidea</taxon>
        <taxon>Araneidae</taxon>
        <taxon>Caerostris</taxon>
    </lineage>
</organism>
<protein>
    <submittedName>
        <fullName evidence="1">Uncharacterized protein</fullName>
    </submittedName>
</protein>
<accession>A0AAV4QVG6</accession>